<dbReference type="AlphaFoldDB" id="A0A0G0I525"/>
<dbReference type="Proteomes" id="UP000034231">
    <property type="component" value="Unassembled WGS sequence"/>
</dbReference>
<evidence type="ECO:0000313" key="2">
    <source>
        <dbReference type="Proteomes" id="UP000034231"/>
    </source>
</evidence>
<dbReference type="EMBL" id="LBTX01000012">
    <property type="protein sequence ID" value="KKQ49627.1"/>
    <property type="molecule type" value="Genomic_DNA"/>
</dbReference>
<name>A0A0G0I525_9BACT</name>
<sequence>MRQKIDFKVNEPSGEVVIDTLVKDKETQLVDEHKILDENLVAGLVGKSNRILASVTSIFPFDLFPNTVNVEEGRITVIVRNFFLSSQVHSVDIKDISNVFINLAPFFAQLVVVSKTFARNQIKIKFLKKDEAIFARRMIEGLRVFESKQIDTSIYSREELIAKLKELSTTEIVM</sequence>
<organism evidence="1 2">
    <name type="scientific">Candidatus Shapirobacteria bacterium GW2011_GWE1_38_10</name>
    <dbReference type="NCBI Taxonomy" id="1618488"/>
    <lineage>
        <taxon>Bacteria</taxon>
        <taxon>Candidatus Shapironibacteriota</taxon>
    </lineage>
</organism>
<reference evidence="1 2" key="1">
    <citation type="journal article" date="2015" name="Nature">
        <title>rRNA introns, odd ribosomes, and small enigmatic genomes across a large radiation of phyla.</title>
        <authorList>
            <person name="Brown C.T."/>
            <person name="Hug L.A."/>
            <person name="Thomas B.C."/>
            <person name="Sharon I."/>
            <person name="Castelle C.J."/>
            <person name="Singh A."/>
            <person name="Wilkins M.J."/>
            <person name="Williams K.H."/>
            <person name="Banfield J.F."/>
        </authorList>
    </citation>
    <scope>NUCLEOTIDE SEQUENCE [LARGE SCALE GENOMIC DNA]</scope>
</reference>
<proteinExistence type="predicted"/>
<comment type="caution">
    <text evidence="1">The sequence shown here is derived from an EMBL/GenBank/DDBJ whole genome shotgun (WGS) entry which is preliminary data.</text>
</comment>
<protein>
    <submittedName>
        <fullName evidence="1">Uncharacterized protein</fullName>
    </submittedName>
</protein>
<gene>
    <name evidence="1" type="ORF">US68_C0012G0022</name>
</gene>
<evidence type="ECO:0000313" key="1">
    <source>
        <dbReference type="EMBL" id="KKQ49627.1"/>
    </source>
</evidence>
<accession>A0A0G0I525</accession>